<keyword evidence="1" id="KW-1133">Transmembrane helix</keyword>
<sequence length="221" mass="24028">MDDRAKFCCKAVLGYAAYICLWVFLIVYVQVWRHTHAVPKLPHISVVAAAVMENYTLTGDNHFTGSFNFTVEQYNPRSDKGIVLSWRSTNASLNLGGAAPAAQGQLASTAIFDLFAPPQSAYNHALDLHAEGVVLDASTSAALKPAAGGPTAKPVPAVLDIQTEIWLDEGMDSGMLQATCKLSYSSEGFALKDRRKCAVVCHDCCWYNSYLGEQMCKKVTK</sequence>
<gene>
    <name evidence="2" type="ORF">CEPIT_LOCUS33633</name>
</gene>
<comment type="caution">
    <text evidence="2">The sequence shown here is derived from an EMBL/GenBank/DDBJ whole genome shotgun (WGS) entry which is preliminary data.</text>
</comment>
<reference evidence="2" key="1">
    <citation type="submission" date="2022-07" db="EMBL/GenBank/DDBJ databases">
        <authorList>
            <person name="Macas J."/>
            <person name="Novak P."/>
            <person name="Neumann P."/>
        </authorList>
    </citation>
    <scope>NUCLEOTIDE SEQUENCE</scope>
</reference>
<evidence type="ECO:0000256" key="1">
    <source>
        <dbReference type="SAM" id="Phobius"/>
    </source>
</evidence>
<keyword evidence="1" id="KW-0812">Transmembrane</keyword>
<dbReference type="AlphaFoldDB" id="A0AAV0FG25"/>
<keyword evidence="3" id="KW-1185">Reference proteome</keyword>
<dbReference type="EMBL" id="CAMAPF010000981">
    <property type="protein sequence ID" value="CAH9134327.1"/>
    <property type="molecule type" value="Genomic_DNA"/>
</dbReference>
<dbReference type="Proteomes" id="UP001152523">
    <property type="component" value="Unassembled WGS sequence"/>
</dbReference>
<evidence type="ECO:0000313" key="2">
    <source>
        <dbReference type="EMBL" id="CAH9134327.1"/>
    </source>
</evidence>
<protein>
    <recommendedName>
        <fullName evidence="4">Late embryogenesis abundant protein LEA-2 subgroup domain-containing protein</fullName>
    </recommendedName>
</protein>
<organism evidence="2 3">
    <name type="scientific">Cuscuta epithymum</name>
    <dbReference type="NCBI Taxonomy" id="186058"/>
    <lineage>
        <taxon>Eukaryota</taxon>
        <taxon>Viridiplantae</taxon>
        <taxon>Streptophyta</taxon>
        <taxon>Embryophyta</taxon>
        <taxon>Tracheophyta</taxon>
        <taxon>Spermatophyta</taxon>
        <taxon>Magnoliopsida</taxon>
        <taxon>eudicotyledons</taxon>
        <taxon>Gunneridae</taxon>
        <taxon>Pentapetalae</taxon>
        <taxon>asterids</taxon>
        <taxon>lamiids</taxon>
        <taxon>Solanales</taxon>
        <taxon>Convolvulaceae</taxon>
        <taxon>Cuscuteae</taxon>
        <taxon>Cuscuta</taxon>
        <taxon>Cuscuta subgen. Cuscuta</taxon>
    </lineage>
</organism>
<feature type="transmembrane region" description="Helical" evidence="1">
    <location>
        <begin position="12"/>
        <end position="32"/>
    </location>
</feature>
<name>A0AAV0FG25_9ASTE</name>
<accession>A0AAV0FG25</accession>
<evidence type="ECO:0008006" key="4">
    <source>
        <dbReference type="Google" id="ProtNLM"/>
    </source>
</evidence>
<evidence type="ECO:0000313" key="3">
    <source>
        <dbReference type="Proteomes" id="UP001152523"/>
    </source>
</evidence>
<proteinExistence type="predicted"/>
<keyword evidence="1" id="KW-0472">Membrane</keyword>